<reference evidence="3 4" key="1">
    <citation type="submission" date="2025-04" db="UniProtKB">
        <authorList>
            <consortium name="RefSeq"/>
        </authorList>
    </citation>
    <scope>IDENTIFICATION</scope>
</reference>
<name>A0A6P7JM11_9TELE</name>
<feature type="region of interest" description="Disordered" evidence="1">
    <location>
        <begin position="67"/>
        <end position="98"/>
    </location>
</feature>
<sequence length="168" mass="18959">MPEDKHCKLVLQKKKKKKKKGKKNTALPECSETQLAAALPPETSPISLLPPQNLLLPKLRGTCKKECLTGSGRNSKKPHKESSSLLTTTQKTSGAQAQGCETELCVQAKESLRWEGVLQDPQAEAKRQEEYRSRRRQRYIAHREALLKEAQDALRQTILREQSEKGFV</sequence>
<feature type="compositionally biased region" description="Basic residues" evidence="1">
    <location>
        <begin position="11"/>
        <end position="23"/>
    </location>
</feature>
<evidence type="ECO:0000313" key="4">
    <source>
        <dbReference type="RefSeq" id="XP_028277832.1"/>
    </source>
</evidence>
<dbReference type="GeneID" id="114446398"/>
<feature type="region of interest" description="Disordered" evidence="1">
    <location>
        <begin position="1"/>
        <end position="27"/>
    </location>
</feature>
<dbReference type="InterPro" id="IPR038794">
    <property type="entry name" value="LIAT1"/>
</dbReference>
<dbReference type="PANTHER" id="PTHR36474">
    <property type="entry name" value="PROTEIN LIAT1"/>
    <property type="match status" value="1"/>
</dbReference>
<protein>
    <submittedName>
        <fullName evidence="3 4">Protein LIAT1</fullName>
    </submittedName>
</protein>
<dbReference type="AlphaFoldDB" id="A0A6P7JM11"/>
<proteinExistence type="predicted"/>
<dbReference type="OrthoDB" id="10017439at2759"/>
<evidence type="ECO:0000313" key="5">
    <source>
        <dbReference type="RefSeq" id="XP_028277833.1"/>
    </source>
</evidence>
<accession>A0A6P7JM11</accession>
<dbReference type="RefSeq" id="XP_028277833.1">
    <property type="nucleotide sequence ID" value="XM_028422032.1"/>
</dbReference>
<evidence type="ECO:0000313" key="3">
    <source>
        <dbReference type="RefSeq" id="XP_028277831.1"/>
    </source>
</evidence>
<organism evidence="2 5">
    <name type="scientific">Parambassis ranga</name>
    <name type="common">Indian glassy fish</name>
    <dbReference type="NCBI Taxonomy" id="210632"/>
    <lineage>
        <taxon>Eukaryota</taxon>
        <taxon>Metazoa</taxon>
        <taxon>Chordata</taxon>
        <taxon>Craniata</taxon>
        <taxon>Vertebrata</taxon>
        <taxon>Euteleostomi</taxon>
        <taxon>Actinopterygii</taxon>
        <taxon>Neopterygii</taxon>
        <taxon>Teleostei</taxon>
        <taxon>Neoteleostei</taxon>
        <taxon>Acanthomorphata</taxon>
        <taxon>Ovalentaria</taxon>
        <taxon>Ambassidae</taxon>
        <taxon>Parambassis</taxon>
    </lineage>
</organism>
<evidence type="ECO:0000313" key="2">
    <source>
        <dbReference type="Proteomes" id="UP000515145"/>
    </source>
</evidence>
<dbReference type="RefSeq" id="XP_028277831.1">
    <property type="nucleotide sequence ID" value="XM_028422030.1"/>
</dbReference>
<dbReference type="Proteomes" id="UP000515145">
    <property type="component" value="Chromosome 14"/>
</dbReference>
<dbReference type="RefSeq" id="XP_028277832.1">
    <property type="nucleotide sequence ID" value="XM_028422031.1"/>
</dbReference>
<keyword evidence="2" id="KW-1185">Reference proteome</keyword>
<gene>
    <name evidence="3 4 5" type="primary">c14h17orf97</name>
</gene>
<feature type="compositionally biased region" description="Low complexity" evidence="1">
    <location>
        <begin position="83"/>
        <end position="93"/>
    </location>
</feature>
<evidence type="ECO:0000256" key="1">
    <source>
        <dbReference type="SAM" id="MobiDB-lite"/>
    </source>
</evidence>
<dbReference type="PANTHER" id="PTHR36474:SF1">
    <property type="entry name" value="PROTEIN LIAT1"/>
    <property type="match status" value="1"/>
</dbReference>